<dbReference type="PANTHER" id="PTHR12629">
    <property type="entry name" value="DIPHOSPHOINOSITOL POLYPHOSPHATE PHOSPHOHYDROLASE"/>
    <property type="match status" value="1"/>
</dbReference>
<dbReference type="InterPro" id="IPR000086">
    <property type="entry name" value="NUDIX_hydrolase_dom"/>
</dbReference>
<dbReference type="AlphaFoldDB" id="A0A2T7CP01"/>
<keyword evidence="2" id="KW-0378">Hydrolase</keyword>
<dbReference type="Proteomes" id="UP000244336">
    <property type="component" value="Chromosome 8"/>
</dbReference>
<evidence type="ECO:0000313" key="4">
    <source>
        <dbReference type="EMBL" id="PUZ45077.1"/>
    </source>
</evidence>
<dbReference type="Gene3D" id="3.90.79.10">
    <property type="entry name" value="Nucleoside Triphosphate Pyrophosphohydrolase"/>
    <property type="match status" value="1"/>
</dbReference>
<dbReference type="SUPFAM" id="SSF55811">
    <property type="entry name" value="Nudix"/>
    <property type="match status" value="1"/>
</dbReference>
<sequence length="175" mass="19383">MKESLNRSWICLFEVLVQLARRLFLWARREKMAPPAVAASTTTAMVCARQGRLQQRYEGCYRLVSGCIPYMLKEEDGESSCQDVLGRLQVLMISTPKRGDLIFPKGGWEDDESIDEAACREAFEEAGVKGIISVGNSAGRMDLQEQEQAEQLRPARGLQGLHVWTPGHGAAGDLA</sequence>
<keyword evidence="5" id="KW-1185">Reference proteome</keyword>
<dbReference type="InterPro" id="IPR020084">
    <property type="entry name" value="NUDIX_hydrolase_CS"/>
</dbReference>
<dbReference type="Gramene" id="PUZ45077">
    <property type="protein sequence ID" value="PUZ45077"/>
    <property type="gene ID" value="GQ55_8G191200"/>
</dbReference>
<evidence type="ECO:0000313" key="5">
    <source>
        <dbReference type="Proteomes" id="UP000244336"/>
    </source>
</evidence>
<dbReference type="GO" id="GO:0005634">
    <property type="term" value="C:nucleus"/>
    <property type="evidence" value="ECO:0007669"/>
    <property type="project" value="TreeGrafter"/>
</dbReference>
<dbReference type="PROSITE" id="PS00893">
    <property type="entry name" value="NUDIX_BOX"/>
    <property type="match status" value="1"/>
</dbReference>
<protein>
    <recommendedName>
        <fullName evidence="3">Nudix hydrolase domain-containing protein</fullName>
    </recommendedName>
</protein>
<gene>
    <name evidence="4" type="ORF">GQ55_8G191200</name>
</gene>
<dbReference type="GO" id="GO:0005737">
    <property type="term" value="C:cytoplasm"/>
    <property type="evidence" value="ECO:0007669"/>
    <property type="project" value="TreeGrafter"/>
</dbReference>
<proteinExistence type="predicted"/>
<dbReference type="PANTHER" id="PTHR12629:SF71">
    <property type="entry name" value="HYDROLASE 13, MITOCHONDRIAL, PUTATIVE, EXPRESSED-RELATED"/>
    <property type="match status" value="1"/>
</dbReference>
<evidence type="ECO:0000256" key="1">
    <source>
        <dbReference type="ARBA" id="ARBA00022723"/>
    </source>
</evidence>
<dbReference type="EMBL" id="CM009756">
    <property type="protein sequence ID" value="PUZ45077.1"/>
    <property type="molecule type" value="Genomic_DNA"/>
</dbReference>
<dbReference type="PROSITE" id="PS51462">
    <property type="entry name" value="NUDIX"/>
    <property type="match status" value="1"/>
</dbReference>
<accession>A0A2T7CP01</accession>
<dbReference type="GO" id="GO:0046872">
    <property type="term" value="F:metal ion binding"/>
    <property type="evidence" value="ECO:0007669"/>
    <property type="project" value="UniProtKB-KW"/>
</dbReference>
<feature type="domain" description="Nudix hydrolase" evidence="3">
    <location>
        <begin position="60"/>
        <end position="175"/>
    </location>
</feature>
<evidence type="ECO:0000256" key="2">
    <source>
        <dbReference type="ARBA" id="ARBA00022801"/>
    </source>
</evidence>
<reference evidence="4 5" key="1">
    <citation type="submission" date="2018-04" db="EMBL/GenBank/DDBJ databases">
        <title>WGS assembly of Panicum hallii var. hallii HAL2.</title>
        <authorList>
            <person name="Lovell J."/>
            <person name="Jenkins J."/>
            <person name="Lowry D."/>
            <person name="Mamidi S."/>
            <person name="Sreedasyam A."/>
            <person name="Weng X."/>
            <person name="Barry K."/>
            <person name="Bonette J."/>
            <person name="Campitelli B."/>
            <person name="Daum C."/>
            <person name="Gordon S."/>
            <person name="Gould B."/>
            <person name="Lipzen A."/>
            <person name="MacQueen A."/>
            <person name="Palacio-Mejia J."/>
            <person name="Plott C."/>
            <person name="Shakirov E."/>
            <person name="Shu S."/>
            <person name="Yoshinaga Y."/>
            <person name="Zane M."/>
            <person name="Rokhsar D."/>
            <person name="Grimwood J."/>
            <person name="Schmutz J."/>
            <person name="Juenger T."/>
        </authorList>
    </citation>
    <scope>NUCLEOTIDE SEQUENCE [LARGE SCALE GENOMIC DNA]</scope>
    <source>
        <strain evidence="5">cv. HAL2</strain>
    </source>
</reference>
<keyword evidence="1" id="KW-0479">Metal-binding</keyword>
<evidence type="ECO:0000259" key="3">
    <source>
        <dbReference type="PROSITE" id="PS51462"/>
    </source>
</evidence>
<organism evidence="4 5">
    <name type="scientific">Panicum hallii var. hallii</name>
    <dbReference type="NCBI Taxonomy" id="1504633"/>
    <lineage>
        <taxon>Eukaryota</taxon>
        <taxon>Viridiplantae</taxon>
        <taxon>Streptophyta</taxon>
        <taxon>Embryophyta</taxon>
        <taxon>Tracheophyta</taxon>
        <taxon>Spermatophyta</taxon>
        <taxon>Magnoliopsida</taxon>
        <taxon>Liliopsida</taxon>
        <taxon>Poales</taxon>
        <taxon>Poaceae</taxon>
        <taxon>PACMAD clade</taxon>
        <taxon>Panicoideae</taxon>
        <taxon>Panicodae</taxon>
        <taxon>Paniceae</taxon>
        <taxon>Panicinae</taxon>
        <taxon>Panicum</taxon>
        <taxon>Panicum sect. Panicum</taxon>
    </lineage>
</organism>
<name>A0A2T7CP01_9POAL</name>
<dbReference type="GO" id="GO:0016787">
    <property type="term" value="F:hydrolase activity"/>
    <property type="evidence" value="ECO:0007669"/>
    <property type="project" value="UniProtKB-KW"/>
</dbReference>
<dbReference type="OrthoDB" id="2011998at2759"/>
<dbReference type="Pfam" id="PF00293">
    <property type="entry name" value="NUDIX"/>
    <property type="match status" value="1"/>
</dbReference>
<dbReference type="InterPro" id="IPR015797">
    <property type="entry name" value="NUDIX_hydrolase-like_dom_sf"/>
</dbReference>